<proteinExistence type="predicted"/>
<dbReference type="Proteomes" id="UP000559256">
    <property type="component" value="Unassembled WGS sequence"/>
</dbReference>
<reference evidence="2 3" key="1">
    <citation type="journal article" date="2020" name="ISME J.">
        <title>Uncovering the hidden diversity of litter-decomposition mechanisms in mushroom-forming fungi.</title>
        <authorList>
            <person name="Floudas D."/>
            <person name="Bentzer J."/>
            <person name="Ahren D."/>
            <person name="Johansson T."/>
            <person name="Persson P."/>
            <person name="Tunlid A."/>
        </authorList>
    </citation>
    <scope>NUCLEOTIDE SEQUENCE [LARGE SCALE GENOMIC DNA]</scope>
    <source>
        <strain evidence="2 3">CBS 291.85</strain>
    </source>
</reference>
<evidence type="ECO:0000313" key="2">
    <source>
        <dbReference type="EMBL" id="KAF5374742.1"/>
    </source>
</evidence>
<name>A0A8H5H118_9AGAR</name>
<comment type="caution">
    <text evidence="2">The sequence shown here is derived from an EMBL/GenBank/DDBJ whole genome shotgun (WGS) entry which is preliminary data.</text>
</comment>
<protein>
    <recommendedName>
        <fullName evidence="1">Zinc finger CHCC-type domain-containing protein</fullName>
    </recommendedName>
</protein>
<dbReference type="PANTHER" id="PTHR13156:SF0">
    <property type="entry name" value="NADH DEHYDROGENASE [UBIQUINONE] IRON-SULFUR PROTEIN 6, MITOCHONDRIAL"/>
    <property type="match status" value="1"/>
</dbReference>
<organism evidence="2 3">
    <name type="scientific">Tetrapyrgos nigripes</name>
    <dbReference type="NCBI Taxonomy" id="182062"/>
    <lineage>
        <taxon>Eukaryota</taxon>
        <taxon>Fungi</taxon>
        <taxon>Dikarya</taxon>
        <taxon>Basidiomycota</taxon>
        <taxon>Agaricomycotina</taxon>
        <taxon>Agaricomycetes</taxon>
        <taxon>Agaricomycetidae</taxon>
        <taxon>Agaricales</taxon>
        <taxon>Marasmiineae</taxon>
        <taxon>Marasmiaceae</taxon>
        <taxon>Tetrapyrgos</taxon>
    </lineage>
</organism>
<evidence type="ECO:0000313" key="3">
    <source>
        <dbReference type="Proteomes" id="UP000559256"/>
    </source>
</evidence>
<gene>
    <name evidence="2" type="ORF">D9758_000291</name>
</gene>
<keyword evidence="3" id="KW-1185">Reference proteome</keyword>
<sequence length="239" mass="26982">MDFTLTTISPSDGFSKCRNKFYSSRAIDSFLNIVESNKKGKEKLKEWMMEKQRAFDLVVTLVSEEMEGLKGYMKLNMNEVTSEFLEKFCITEVTQKFDEASPTVHHILQAACQTEHAAHENTLKTPELVSPSRYILDDVELMIPQVPYTYSITTLLNYPTTWSANQCPRRTPETGPQFEQTTMELQPNPLSPMDLIVNKPVRMIHSRKAVCDGGGGPLGHPKIYINLDQPGPCACQCSP</sequence>
<feature type="domain" description="Zinc finger CHCC-type" evidence="1">
    <location>
        <begin position="207"/>
        <end position="236"/>
    </location>
</feature>
<evidence type="ECO:0000259" key="1">
    <source>
        <dbReference type="Pfam" id="PF10276"/>
    </source>
</evidence>
<dbReference type="GO" id="GO:0005739">
    <property type="term" value="C:mitochondrion"/>
    <property type="evidence" value="ECO:0007669"/>
    <property type="project" value="GOC"/>
</dbReference>
<dbReference type="OrthoDB" id="307899at2759"/>
<dbReference type="Gene3D" id="2.60.260.40">
    <property type="entry name" value="q5lls5 like domains"/>
    <property type="match status" value="1"/>
</dbReference>
<dbReference type="GO" id="GO:0006120">
    <property type="term" value="P:mitochondrial electron transport, NADH to ubiquinone"/>
    <property type="evidence" value="ECO:0007669"/>
    <property type="project" value="TreeGrafter"/>
</dbReference>
<dbReference type="InterPro" id="IPR019401">
    <property type="entry name" value="Znf_CHCC"/>
</dbReference>
<dbReference type="Pfam" id="PF10276">
    <property type="entry name" value="zf-CHCC"/>
    <property type="match status" value="1"/>
</dbReference>
<accession>A0A8H5H118</accession>
<dbReference type="PANTHER" id="PTHR13156">
    <property type="entry name" value="NADH-UBIQUINONE OXIDOREDUCTASE 13 KD-A SUBUNIT"/>
    <property type="match status" value="1"/>
</dbReference>
<dbReference type="EMBL" id="JAACJM010000001">
    <property type="protein sequence ID" value="KAF5374742.1"/>
    <property type="molecule type" value="Genomic_DNA"/>
</dbReference>
<dbReference type="AlphaFoldDB" id="A0A8H5H118"/>